<evidence type="ECO:0000256" key="1">
    <source>
        <dbReference type="ARBA" id="ARBA00022679"/>
    </source>
</evidence>
<evidence type="ECO:0000259" key="2">
    <source>
        <dbReference type="SMART" id="SM00672"/>
    </source>
</evidence>
<dbReference type="PANTHER" id="PTHR12203">
    <property type="entry name" value="KDEL LYS-ASP-GLU-LEU CONTAINING - RELATED"/>
    <property type="match status" value="1"/>
</dbReference>
<dbReference type="InterPro" id="IPR051091">
    <property type="entry name" value="O-Glucosyltr/Glycosyltrsf_90"/>
</dbReference>
<comment type="caution">
    <text evidence="3">The sequence shown here is derived from an EMBL/GenBank/DDBJ whole genome shotgun (WGS) entry which is preliminary data.</text>
</comment>
<evidence type="ECO:0000313" key="4">
    <source>
        <dbReference type="Proteomes" id="UP000620550"/>
    </source>
</evidence>
<proteinExistence type="predicted"/>
<feature type="domain" description="Glycosyl transferase CAP10" evidence="2">
    <location>
        <begin position="35"/>
        <end position="265"/>
    </location>
</feature>
<evidence type="ECO:0000313" key="3">
    <source>
        <dbReference type="EMBL" id="GHE43594.1"/>
    </source>
</evidence>
<dbReference type="Pfam" id="PF05686">
    <property type="entry name" value="Glyco_transf_90"/>
    <property type="match status" value="1"/>
</dbReference>
<organism evidence="3 4">
    <name type="scientific">Sphingobacterium griseoflavum</name>
    <dbReference type="NCBI Taxonomy" id="1474952"/>
    <lineage>
        <taxon>Bacteria</taxon>
        <taxon>Pseudomonadati</taxon>
        <taxon>Bacteroidota</taxon>
        <taxon>Sphingobacteriia</taxon>
        <taxon>Sphingobacteriales</taxon>
        <taxon>Sphingobacteriaceae</taxon>
        <taxon>Sphingobacterium</taxon>
    </lineage>
</organism>
<protein>
    <submittedName>
        <fullName evidence="3">LPS biosynthesis protein</fullName>
    </submittedName>
</protein>
<keyword evidence="4" id="KW-1185">Reference proteome</keyword>
<dbReference type="Proteomes" id="UP000620550">
    <property type="component" value="Unassembled WGS sequence"/>
</dbReference>
<dbReference type="PANTHER" id="PTHR12203:SF35">
    <property type="entry name" value="PROTEIN O-GLUCOSYLTRANSFERASE 1"/>
    <property type="match status" value="1"/>
</dbReference>
<gene>
    <name evidence="3" type="ORF">GCM10017764_28600</name>
</gene>
<dbReference type="EMBL" id="BNAF01000011">
    <property type="protein sequence ID" value="GHE43594.1"/>
    <property type="molecule type" value="Genomic_DNA"/>
</dbReference>
<dbReference type="InterPro" id="IPR006598">
    <property type="entry name" value="CAP10"/>
</dbReference>
<reference evidence="4" key="1">
    <citation type="journal article" date="2019" name="Int. J. Syst. Evol. Microbiol.">
        <title>The Global Catalogue of Microorganisms (GCM) 10K type strain sequencing project: providing services to taxonomists for standard genome sequencing and annotation.</title>
        <authorList>
            <consortium name="The Broad Institute Genomics Platform"/>
            <consortium name="The Broad Institute Genome Sequencing Center for Infectious Disease"/>
            <person name="Wu L."/>
            <person name="Ma J."/>
        </authorList>
    </citation>
    <scope>NUCLEOTIDE SEQUENCE [LARGE SCALE GENOMIC DNA]</scope>
    <source>
        <strain evidence="4">CGMCC 1.12966</strain>
    </source>
</reference>
<name>A0ABQ3I148_9SPHI</name>
<dbReference type="SMART" id="SM00672">
    <property type="entry name" value="CAP10"/>
    <property type="match status" value="1"/>
</dbReference>
<accession>A0ABQ3I148</accession>
<sequence>MDSEELDIQDRVNYYNKLEEPQPLSSAAITIGAYKMPKRIKVYYFDSKEYLRFFDPALRFELLPGDVTHIPSVPTLVKSRPIIGDNKNAVLLNLDKSRHFNFVNDTVQFADKADRLVGRSGFSQQHRQRFFDRYVGHPLCDLAKATKSSHPDFKSIAQHLHYKFILALEGNDVATNLKWIMSSNSIAVMPVPTYETWFMEGRLLPDVHYICIKHDYSDLEEKLTYYITHPEAALQIVKQANAYVRQFQDNRREDIISLRVLEKYFRLTN</sequence>
<keyword evidence="1" id="KW-0808">Transferase</keyword>